<accession>A0A645GHC4</accession>
<organism evidence="1">
    <name type="scientific">bioreactor metagenome</name>
    <dbReference type="NCBI Taxonomy" id="1076179"/>
    <lineage>
        <taxon>unclassified sequences</taxon>
        <taxon>metagenomes</taxon>
        <taxon>ecological metagenomes</taxon>
    </lineage>
</organism>
<gene>
    <name evidence="1" type="ORF">SDC9_170672</name>
</gene>
<comment type="caution">
    <text evidence="1">The sequence shown here is derived from an EMBL/GenBank/DDBJ whole genome shotgun (WGS) entry which is preliminary data.</text>
</comment>
<reference evidence="1" key="1">
    <citation type="submission" date="2019-08" db="EMBL/GenBank/DDBJ databases">
        <authorList>
            <person name="Kucharzyk K."/>
            <person name="Murdoch R.W."/>
            <person name="Higgins S."/>
            <person name="Loffler F."/>
        </authorList>
    </citation>
    <scope>NUCLEOTIDE SEQUENCE</scope>
</reference>
<proteinExistence type="predicted"/>
<sequence>MWAKQVKDSPVIGRYTFAASGSLAGYSVTMATGCFAGIGTVAGGVFSGIVWCADGALTCTIRNANGDRYFDSSVSGWNGVSVGVKSIAVSGSC</sequence>
<protein>
    <submittedName>
        <fullName evidence="1">Uncharacterized protein</fullName>
    </submittedName>
</protein>
<dbReference type="AlphaFoldDB" id="A0A645GHC4"/>
<name>A0A645GHC4_9ZZZZ</name>
<dbReference type="EMBL" id="VSSQ01071740">
    <property type="protein sequence ID" value="MPN23284.1"/>
    <property type="molecule type" value="Genomic_DNA"/>
</dbReference>
<dbReference type="PROSITE" id="PS51257">
    <property type="entry name" value="PROKAR_LIPOPROTEIN"/>
    <property type="match status" value="1"/>
</dbReference>
<evidence type="ECO:0000313" key="1">
    <source>
        <dbReference type="EMBL" id="MPN23284.1"/>
    </source>
</evidence>